<name>A0A813LWU4_POLGL</name>
<dbReference type="Proteomes" id="UP000626109">
    <property type="component" value="Unassembled WGS sequence"/>
</dbReference>
<reference evidence="2" key="1">
    <citation type="submission" date="2021-02" db="EMBL/GenBank/DDBJ databases">
        <authorList>
            <person name="Dougan E. K."/>
            <person name="Rhodes N."/>
            <person name="Thang M."/>
            <person name="Chan C."/>
        </authorList>
    </citation>
    <scope>NUCLEOTIDE SEQUENCE</scope>
</reference>
<evidence type="ECO:0000259" key="1">
    <source>
        <dbReference type="PROSITE" id="PS50240"/>
    </source>
</evidence>
<dbReference type="InterPro" id="IPR018114">
    <property type="entry name" value="TRYPSIN_HIS"/>
</dbReference>
<dbReference type="GO" id="GO:0006508">
    <property type="term" value="P:proteolysis"/>
    <property type="evidence" value="ECO:0007669"/>
    <property type="project" value="InterPro"/>
</dbReference>
<evidence type="ECO:0000313" key="2">
    <source>
        <dbReference type="EMBL" id="CAE8740266.1"/>
    </source>
</evidence>
<dbReference type="InterPro" id="IPR001254">
    <property type="entry name" value="Trypsin_dom"/>
</dbReference>
<dbReference type="AlphaFoldDB" id="A0A813LWU4"/>
<dbReference type="PRINTS" id="PR00722">
    <property type="entry name" value="CHYMOTRYPSIN"/>
</dbReference>
<dbReference type="Gene3D" id="2.40.10.10">
    <property type="entry name" value="Trypsin-like serine proteases"/>
    <property type="match status" value="1"/>
</dbReference>
<dbReference type="PROSITE" id="PS00134">
    <property type="entry name" value="TRYPSIN_HIS"/>
    <property type="match status" value="1"/>
</dbReference>
<feature type="domain" description="Peptidase S1" evidence="1">
    <location>
        <begin position="11"/>
        <end position="324"/>
    </location>
</feature>
<gene>
    <name evidence="2" type="ORF">PGLA2088_LOCUS49959</name>
</gene>
<evidence type="ECO:0000313" key="3">
    <source>
        <dbReference type="Proteomes" id="UP000626109"/>
    </source>
</evidence>
<comment type="caution">
    <text evidence="2">The sequence shown here is derived from an EMBL/GenBank/DDBJ whole genome shotgun (WGS) entry which is preliminary data.</text>
</comment>
<dbReference type="PROSITE" id="PS50240">
    <property type="entry name" value="TRYPSIN_DOM"/>
    <property type="match status" value="1"/>
</dbReference>
<proteinExistence type="predicted"/>
<dbReference type="InterPro" id="IPR009003">
    <property type="entry name" value="Peptidase_S1_PA"/>
</dbReference>
<dbReference type="SUPFAM" id="SSF50494">
    <property type="entry name" value="Trypsin-like serine proteases"/>
    <property type="match status" value="1"/>
</dbReference>
<dbReference type="InterPro" id="IPR001314">
    <property type="entry name" value="Peptidase_S1A"/>
</dbReference>
<dbReference type="Pfam" id="PF00089">
    <property type="entry name" value="Trypsin"/>
    <property type="match status" value="1"/>
</dbReference>
<dbReference type="EMBL" id="CAJNNW010037241">
    <property type="protein sequence ID" value="CAE8740266.1"/>
    <property type="molecule type" value="Genomic_DNA"/>
</dbReference>
<organism evidence="2 3">
    <name type="scientific">Polarella glacialis</name>
    <name type="common">Dinoflagellate</name>
    <dbReference type="NCBI Taxonomy" id="89957"/>
    <lineage>
        <taxon>Eukaryota</taxon>
        <taxon>Sar</taxon>
        <taxon>Alveolata</taxon>
        <taxon>Dinophyceae</taxon>
        <taxon>Suessiales</taxon>
        <taxon>Suessiaceae</taxon>
        <taxon>Polarella</taxon>
    </lineage>
</organism>
<sequence length="326" mass="35504">MLSHATETRSLSNGTWEENIGFQSWGNHPWLVAISLSFYYEAGDPAAREVCTGSRISSEWVLTAAHCFDRCKLGGNEGDWTEVLSETYHGAAVVMISSTLSDLPALRMWILSTYPEVERDRLLADGRPVTPIGAGTRTGVDIALINLGAGGPAQGQFVRLMETEERKQEMEKLIVQGQTRDLYGWGFVEPGVRPQDRDLVKYAVPSRIALPIIFSGNTPPPMYFLSHPPSYPEKGDSGGPFATPEGLQVGVLSGSLSAGATTNSVWWTIPPTGAICLKCGLCNQGCLDKHPSEWPDAKPQFEVIDGVTKDTADLTVNWEETDIGDF</sequence>
<protein>
    <recommendedName>
        <fullName evidence="1">Peptidase S1 domain-containing protein</fullName>
    </recommendedName>
</protein>
<dbReference type="GO" id="GO:0004252">
    <property type="term" value="F:serine-type endopeptidase activity"/>
    <property type="evidence" value="ECO:0007669"/>
    <property type="project" value="InterPro"/>
</dbReference>
<accession>A0A813LWU4</accession>
<dbReference type="InterPro" id="IPR043504">
    <property type="entry name" value="Peptidase_S1_PA_chymotrypsin"/>
</dbReference>